<protein>
    <submittedName>
        <fullName evidence="4">DNA primase TraC</fullName>
        <ecNumber evidence="4">2.7.7.-</ecNumber>
    </submittedName>
</protein>
<dbReference type="InterPro" id="IPR013610">
    <property type="entry name" value="ArdC_N"/>
</dbReference>
<feature type="domain" description="Polyvalent protein metallopeptidase" evidence="3">
    <location>
        <begin position="239"/>
        <end position="362"/>
    </location>
</feature>
<name>A0A1J5RP83_9ZZZZ</name>
<evidence type="ECO:0000256" key="1">
    <source>
        <dbReference type="SAM" id="MobiDB-lite"/>
    </source>
</evidence>
<feature type="compositionally biased region" description="Basic residues" evidence="1">
    <location>
        <begin position="695"/>
        <end position="704"/>
    </location>
</feature>
<dbReference type="GO" id="GO:0016779">
    <property type="term" value="F:nucleotidyltransferase activity"/>
    <property type="evidence" value="ECO:0007669"/>
    <property type="project" value="UniProtKB-KW"/>
</dbReference>
<dbReference type="GO" id="GO:0003697">
    <property type="term" value="F:single-stranded DNA binding"/>
    <property type="evidence" value="ECO:0007669"/>
    <property type="project" value="InterPro"/>
</dbReference>
<organism evidence="4">
    <name type="scientific">mine drainage metagenome</name>
    <dbReference type="NCBI Taxonomy" id="410659"/>
    <lineage>
        <taxon>unclassified sequences</taxon>
        <taxon>metagenomes</taxon>
        <taxon>ecological metagenomes</taxon>
    </lineage>
</organism>
<dbReference type="AlphaFoldDB" id="A0A1J5RP83"/>
<evidence type="ECO:0000259" key="2">
    <source>
        <dbReference type="Pfam" id="PF08401"/>
    </source>
</evidence>
<feature type="compositionally biased region" description="Low complexity" evidence="1">
    <location>
        <begin position="7"/>
        <end position="20"/>
    </location>
</feature>
<dbReference type="EC" id="2.7.7.-" evidence="4"/>
<dbReference type="Pfam" id="PF18818">
    <property type="entry name" value="MPTase-PolyVal"/>
    <property type="match status" value="1"/>
</dbReference>
<evidence type="ECO:0000259" key="3">
    <source>
        <dbReference type="Pfam" id="PF18818"/>
    </source>
</evidence>
<feature type="region of interest" description="Disordered" evidence="1">
    <location>
        <begin position="642"/>
        <end position="704"/>
    </location>
</feature>
<proteinExistence type="predicted"/>
<feature type="domain" description="N-terminal" evidence="2">
    <location>
        <begin position="42"/>
        <end position="132"/>
    </location>
</feature>
<keyword evidence="4" id="KW-0548">Nucleotidyltransferase</keyword>
<dbReference type="Pfam" id="PF08401">
    <property type="entry name" value="ArdcN"/>
    <property type="match status" value="1"/>
</dbReference>
<accession>A0A1J5RP83</accession>
<gene>
    <name evidence="4" type="primary">traC_2</name>
    <name evidence="4" type="ORF">GALL_201630</name>
</gene>
<sequence length="704" mass="77343">MADELEQQAAAAQAGQEPEALTGVGGAGEQAPSPPAEKKQRDLRQEITDRMVQSLERGEIPWERPWENLEHGLPRNMATGNAYKGGNRLLLQLVQMDQGYADPRFGTVKQINELGGRVKKGEKGHPIELWKDQPFWERRDVDISLNGMRVKVFDEGKGVVHVGMPTDKVSTLAVKAADLTVRHKGRELAWGAAHRQLDSVVGRVYTVFNAEQCTGLKIEPLKTPDNKIPVVDRAEQVMQAMRGDGLTFATHPQHAFYSPKRDEVSLPPRESFKSVEGYYGTALHEIGHATGAQQRLNREGITGGHRFGSEAYAKEELRAELFSTFMAAETGIPHDEEQHKAYVQSWAKVLKQDKNEIFRAAAEAGKAVDYVLAKERDLQIAYAKDFSAAMERAQAKEPHEMTFDEFSDAARAEKLGPGHGRQWEVVIGKTSLGFADGPTAEGALRQAHQREVNNALYDNQPGAVRPQDCPPKSMPPSQVLAEYPDLQTKFAEVIARSQHADAPISNVQAQVDAPVASGDSAPGRSLFWRKVSNVEDLCDGLVTLPGAGQQPAARVRVVEDKKLSQSDYDKFTADFFASQPWLAGKGGIDEDGTRHVIQVTAQDRQTLHIDPQGHDYARYVGIPEADVQRVVGSRSFVVAEVQSSQTLQPAAASADIPKLTADARGQEPEQEQGGSREIPENVAERSPKPAPQRQSTRRSAGRGR</sequence>
<feature type="compositionally biased region" description="Basic and acidic residues" evidence="1">
    <location>
        <begin position="677"/>
        <end position="687"/>
    </location>
</feature>
<evidence type="ECO:0000313" key="4">
    <source>
        <dbReference type="EMBL" id="OIQ97838.1"/>
    </source>
</evidence>
<comment type="caution">
    <text evidence="4">The sequence shown here is derived from an EMBL/GenBank/DDBJ whole genome shotgun (WGS) entry which is preliminary data.</text>
</comment>
<feature type="region of interest" description="Disordered" evidence="1">
    <location>
        <begin position="1"/>
        <end position="42"/>
    </location>
</feature>
<dbReference type="InterPro" id="IPR041459">
    <property type="entry name" value="MPTase-PolyVal"/>
</dbReference>
<keyword evidence="4" id="KW-0808">Transferase</keyword>
<reference evidence="4" key="1">
    <citation type="submission" date="2016-10" db="EMBL/GenBank/DDBJ databases">
        <title>Sequence of Gallionella enrichment culture.</title>
        <authorList>
            <person name="Poehlein A."/>
            <person name="Muehling M."/>
            <person name="Daniel R."/>
        </authorList>
    </citation>
    <scope>NUCLEOTIDE SEQUENCE</scope>
</reference>
<dbReference type="EMBL" id="MLJW01000127">
    <property type="protein sequence ID" value="OIQ97838.1"/>
    <property type="molecule type" value="Genomic_DNA"/>
</dbReference>